<dbReference type="EMBL" id="PXYI01000007">
    <property type="protein sequence ID" value="PSJ38049.1"/>
    <property type="molecule type" value="Genomic_DNA"/>
</dbReference>
<dbReference type="RefSeq" id="WP_106514862.1">
    <property type="nucleotide sequence ID" value="NZ_PXYI01000007.1"/>
</dbReference>
<dbReference type="OrthoDB" id="370053at2"/>
<proteinExistence type="predicted"/>
<dbReference type="InterPro" id="IPR006750">
    <property type="entry name" value="YdcZ"/>
</dbReference>
<reference evidence="2 3" key="1">
    <citation type="submission" date="2018-03" db="EMBL/GenBank/DDBJ databases">
        <title>The draft genome of Sphingosinicella sp. GL-C-18.</title>
        <authorList>
            <person name="Liu L."/>
            <person name="Li L."/>
            <person name="Liang L."/>
            <person name="Zhang X."/>
            <person name="Wang T."/>
        </authorList>
    </citation>
    <scope>NUCLEOTIDE SEQUENCE [LARGE SCALE GENOMIC DNA]</scope>
    <source>
        <strain evidence="2 3">GL-C-18</strain>
    </source>
</reference>
<accession>A0A2P7QJB3</accession>
<dbReference type="Proteomes" id="UP000241167">
    <property type="component" value="Unassembled WGS sequence"/>
</dbReference>
<evidence type="ECO:0000313" key="3">
    <source>
        <dbReference type="Proteomes" id="UP000241167"/>
    </source>
</evidence>
<keyword evidence="1" id="KW-1133">Transmembrane helix</keyword>
<keyword evidence="1" id="KW-0472">Membrane</keyword>
<comment type="caution">
    <text evidence="2">The sequence shown here is derived from an EMBL/GenBank/DDBJ whole genome shotgun (WGS) entry which is preliminary data.</text>
</comment>
<evidence type="ECO:0000256" key="1">
    <source>
        <dbReference type="SAM" id="Phobius"/>
    </source>
</evidence>
<feature type="transmembrane region" description="Helical" evidence="1">
    <location>
        <begin position="36"/>
        <end position="60"/>
    </location>
</feature>
<dbReference type="PANTHER" id="PTHR34821:SF2">
    <property type="entry name" value="INNER MEMBRANE PROTEIN YDCZ"/>
    <property type="match status" value="1"/>
</dbReference>
<organism evidence="2 3">
    <name type="scientific">Allosphingosinicella deserti</name>
    <dbReference type="NCBI Taxonomy" id="2116704"/>
    <lineage>
        <taxon>Bacteria</taxon>
        <taxon>Pseudomonadati</taxon>
        <taxon>Pseudomonadota</taxon>
        <taxon>Alphaproteobacteria</taxon>
        <taxon>Sphingomonadales</taxon>
        <taxon>Sphingomonadaceae</taxon>
        <taxon>Allosphingosinicella</taxon>
    </lineage>
</organism>
<evidence type="ECO:0000313" key="2">
    <source>
        <dbReference type="EMBL" id="PSJ38049.1"/>
    </source>
</evidence>
<sequence>MNPLVAIGVVLALISGTFVALQPPTNALMARAVNSPVNAALVSFTVGTIALLVVALALGVRPNVAGVRGLPAYAWLGGLYGAFFVFAGTFAAPRLGMALYIALLIAGQLGMSLLLDHLGAFGLDRQPISITRVFGVLLILAGVLLIRR</sequence>
<feature type="transmembrane region" description="Helical" evidence="1">
    <location>
        <begin position="97"/>
        <end position="115"/>
    </location>
</feature>
<protein>
    <recommendedName>
        <fullName evidence="4">EamA-like transporter family protein</fullName>
    </recommendedName>
</protein>
<feature type="transmembrane region" description="Helical" evidence="1">
    <location>
        <begin position="72"/>
        <end position="91"/>
    </location>
</feature>
<dbReference type="PANTHER" id="PTHR34821">
    <property type="entry name" value="INNER MEMBRANE PROTEIN YDCZ"/>
    <property type="match status" value="1"/>
</dbReference>
<gene>
    <name evidence="2" type="ORF">C7I55_20400</name>
</gene>
<dbReference type="GO" id="GO:0005886">
    <property type="term" value="C:plasma membrane"/>
    <property type="evidence" value="ECO:0007669"/>
    <property type="project" value="TreeGrafter"/>
</dbReference>
<name>A0A2P7QJB3_9SPHN</name>
<feature type="transmembrane region" description="Helical" evidence="1">
    <location>
        <begin position="127"/>
        <end position="146"/>
    </location>
</feature>
<keyword evidence="3" id="KW-1185">Reference proteome</keyword>
<keyword evidence="1" id="KW-0812">Transmembrane</keyword>
<dbReference type="Pfam" id="PF04657">
    <property type="entry name" value="DMT_YdcZ"/>
    <property type="match status" value="1"/>
</dbReference>
<dbReference type="AlphaFoldDB" id="A0A2P7QJB3"/>
<evidence type="ECO:0008006" key="4">
    <source>
        <dbReference type="Google" id="ProtNLM"/>
    </source>
</evidence>